<proteinExistence type="predicted"/>
<dbReference type="AlphaFoldDB" id="A0A7J0D913"/>
<gene>
    <name evidence="2" type="ORF">Acr_00g0003730</name>
</gene>
<evidence type="ECO:0000256" key="1">
    <source>
        <dbReference type="SAM" id="MobiDB-lite"/>
    </source>
</evidence>
<feature type="region of interest" description="Disordered" evidence="1">
    <location>
        <begin position="144"/>
        <end position="177"/>
    </location>
</feature>
<evidence type="ECO:0000313" key="2">
    <source>
        <dbReference type="EMBL" id="GFS28760.1"/>
    </source>
</evidence>
<reference evidence="3" key="1">
    <citation type="submission" date="2019-07" db="EMBL/GenBank/DDBJ databases">
        <title>De Novo Assembly of kiwifruit Actinidia rufa.</title>
        <authorList>
            <person name="Sugita-Konishi S."/>
            <person name="Sato K."/>
            <person name="Mori E."/>
            <person name="Abe Y."/>
            <person name="Kisaki G."/>
            <person name="Hamano K."/>
            <person name="Suezawa K."/>
            <person name="Otani M."/>
            <person name="Fukuda T."/>
            <person name="Manabe T."/>
            <person name="Gomi K."/>
            <person name="Tabuchi M."/>
            <person name="Akimitsu K."/>
            <person name="Kataoka I."/>
        </authorList>
    </citation>
    <scope>NUCLEOTIDE SEQUENCE [LARGE SCALE GENOMIC DNA]</scope>
    <source>
        <strain evidence="3">cv. Fuchu</strain>
    </source>
</reference>
<dbReference type="OrthoDB" id="1810580at2759"/>
<dbReference type="Proteomes" id="UP000585474">
    <property type="component" value="Unassembled WGS sequence"/>
</dbReference>
<comment type="caution">
    <text evidence="2">The sequence shown here is derived from an EMBL/GenBank/DDBJ whole genome shotgun (WGS) entry which is preliminary data.</text>
</comment>
<accession>A0A7J0D913</accession>
<evidence type="ECO:0000313" key="3">
    <source>
        <dbReference type="Proteomes" id="UP000585474"/>
    </source>
</evidence>
<sequence length="212" mass="23156">MHVFDPLDQTLPEVTEVRELSCRLAVSLSAWPGNGWGDALAFTGPGNGYAGRDAAGVASQARLALQQLLLEYQEEYPAPGSIPKTLGLNCYSDSFKGTGNKEIQSSPARLPSLKMRTRRVNSEIELKTSLRSCLPNNMIRRGVTEQEEEDAAARNRSFTQSQSGRTDSRDKAPGTSGLVSAHGILLIPLVTRNKTSRSWHKLSARMKGLVYP</sequence>
<name>A0A7J0D913_9ERIC</name>
<keyword evidence="3" id="KW-1185">Reference proteome</keyword>
<organism evidence="2 3">
    <name type="scientific">Actinidia rufa</name>
    <dbReference type="NCBI Taxonomy" id="165716"/>
    <lineage>
        <taxon>Eukaryota</taxon>
        <taxon>Viridiplantae</taxon>
        <taxon>Streptophyta</taxon>
        <taxon>Embryophyta</taxon>
        <taxon>Tracheophyta</taxon>
        <taxon>Spermatophyta</taxon>
        <taxon>Magnoliopsida</taxon>
        <taxon>eudicotyledons</taxon>
        <taxon>Gunneridae</taxon>
        <taxon>Pentapetalae</taxon>
        <taxon>asterids</taxon>
        <taxon>Ericales</taxon>
        <taxon>Actinidiaceae</taxon>
        <taxon>Actinidia</taxon>
    </lineage>
</organism>
<dbReference type="EMBL" id="BJWL01000052">
    <property type="protein sequence ID" value="GFS28760.1"/>
    <property type="molecule type" value="Genomic_DNA"/>
</dbReference>
<feature type="compositionally biased region" description="Polar residues" evidence="1">
    <location>
        <begin position="156"/>
        <end position="165"/>
    </location>
</feature>
<protein>
    <submittedName>
        <fullName evidence="2">Uncharacterized protein</fullName>
    </submittedName>
</protein>